<reference evidence="1" key="1">
    <citation type="journal article" date="2023" name="Plant J.">
        <title>The genome of the king protea, Protea cynaroides.</title>
        <authorList>
            <person name="Chang J."/>
            <person name="Duong T.A."/>
            <person name="Schoeman C."/>
            <person name="Ma X."/>
            <person name="Roodt D."/>
            <person name="Barker N."/>
            <person name="Li Z."/>
            <person name="Van de Peer Y."/>
            <person name="Mizrachi E."/>
        </authorList>
    </citation>
    <scope>NUCLEOTIDE SEQUENCE</scope>
    <source>
        <tissue evidence="1">Young leaves</tissue>
    </source>
</reference>
<sequence length="102" mass="11132">MSDTTVGAGGAALDAANILNPALVRETLNGLLMTKSRHLFSAQDGSSRSRECRSGMTHLNGMNTLVRKCLLQAKFPEHPNKLQLEQVVKMVLDPLHDTAEVY</sequence>
<comment type="caution">
    <text evidence="1">The sequence shown here is derived from an EMBL/GenBank/DDBJ whole genome shotgun (WGS) entry which is preliminary data.</text>
</comment>
<protein>
    <submittedName>
        <fullName evidence="1">Uncharacterized protein</fullName>
    </submittedName>
</protein>
<evidence type="ECO:0000313" key="1">
    <source>
        <dbReference type="EMBL" id="KAJ4968541.1"/>
    </source>
</evidence>
<name>A0A9Q0KDW4_9MAGN</name>
<evidence type="ECO:0000313" key="2">
    <source>
        <dbReference type="Proteomes" id="UP001141806"/>
    </source>
</evidence>
<accession>A0A9Q0KDW4</accession>
<gene>
    <name evidence="1" type="ORF">NE237_015242</name>
</gene>
<dbReference type="EMBL" id="JAMYWD010000006">
    <property type="protein sequence ID" value="KAJ4968541.1"/>
    <property type="molecule type" value="Genomic_DNA"/>
</dbReference>
<proteinExistence type="predicted"/>
<keyword evidence="2" id="KW-1185">Reference proteome</keyword>
<dbReference type="Proteomes" id="UP001141806">
    <property type="component" value="Unassembled WGS sequence"/>
</dbReference>
<dbReference type="AlphaFoldDB" id="A0A9Q0KDW4"/>
<organism evidence="1 2">
    <name type="scientific">Protea cynaroides</name>
    <dbReference type="NCBI Taxonomy" id="273540"/>
    <lineage>
        <taxon>Eukaryota</taxon>
        <taxon>Viridiplantae</taxon>
        <taxon>Streptophyta</taxon>
        <taxon>Embryophyta</taxon>
        <taxon>Tracheophyta</taxon>
        <taxon>Spermatophyta</taxon>
        <taxon>Magnoliopsida</taxon>
        <taxon>Proteales</taxon>
        <taxon>Proteaceae</taxon>
        <taxon>Protea</taxon>
    </lineage>
</organism>